<dbReference type="PANTHER" id="PTHR47074:SF49">
    <property type="entry name" value="POLYNUCLEOTIDYL TRANSFERASE, RIBONUCLEASE H-LIKE SUPERFAMILY PROTEIN"/>
    <property type="match status" value="1"/>
</dbReference>
<dbReference type="InterPro" id="IPR052929">
    <property type="entry name" value="RNase_H-like_EbsB-rel"/>
</dbReference>
<dbReference type="InterPro" id="IPR044730">
    <property type="entry name" value="RNase_H-like_dom_plant"/>
</dbReference>
<feature type="region of interest" description="Disordered" evidence="1">
    <location>
        <begin position="96"/>
        <end position="117"/>
    </location>
</feature>
<evidence type="ECO:0000259" key="2">
    <source>
        <dbReference type="Pfam" id="PF13456"/>
    </source>
</evidence>
<comment type="caution">
    <text evidence="3">The sequence shown here is derived from an EMBL/GenBank/DDBJ whole genome shotgun (WGS) entry which is preliminary data.</text>
</comment>
<dbReference type="SUPFAM" id="SSF53098">
    <property type="entry name" value="Ribonuclease H-like"/>
    <property type="match status" value="1"/>
</dbReference>
<dbReference type="EMBL" id="QGKW02001940">
    <property type="protein sequence ID" value="KAF2559210.1"/>
    <property type="molecule type" value="Genomic_DNA"/>
</dbReference>
<gene>
    <name evidence="4" type="ORF">F2Q68_00017962</name>
    <name evidence="3" type="ORF">F2Q70_00023635</name>
</gene>
<evidence type="ECO:0000256" key="1">
    <source>
        <dbReference type="SAM" id="MobiDB-lite"/>
    </source>
</evidence>
<dbReference type="GO" id="GO:0004523">
    <property type="term" value="F:RNA-DNA hybrid ribonuclease activity"/>
    <property type="evidence" value="ECO:0007669"/>
    <property type="project" value="InterPro"/>
</dbReference>
<dbReference type="Proteomes" id="UP000712281">
    <property type="component" value="Unassembled WGS sequence"/>
</dbReference>
<dbReference type="InterPro" id="IPR036397">
    <property type="entry name" value="RNaseH_sf"/>
</dbReference>
<dbReference type="Gene3D" id="3.30.420.10">
    <property type="entry name" value="Ribonuclease H-like superfamily/Ribonuclease H"/>
    <property type="match status" value="1"/>
</dbReference>
<name>A0A8S9GW15_BRACR</name>
<protein>
    <recommendedName>
        <fullName evidence="2">RNase H type-1 domain-containing protein</fullName>
    </recommendedName>
</protein>
<accession>A0A8S9GW15</accession>
<reference evidence="3" key="1">
    <citation type="submission" date="2019-12" db="EMBL/GenBank/DDBJ databases">
        <title>Genome sequencing and annotation of Brassica cretica.</title>
        <authorList>
            <person name="Studholme D.J."/>
            <person name="Sarris P.F."/>
        </authorList>
    </citation>
    <scope>NUCLEOTIDE SEQUENCE</scope>
    <source>
        <strain evidence="4">PFS-001/15</strain>
        <strain evidence="3">PFS-102/07</strain>
        <tissue evidence="3">Leaf</tissue>
    </source>
</reference>
<sequence>MYSPEKQEFRTENLLKSNSLLWWKKSYSSARALQELKTRVENERLSVICFATALLLNEYENWHHGPHHQISPKLFLLEKNWWLPINALIYHHKRMDDSSGGTTKNYPAAKSRNSVSSPTTLAPTTLICNTDAAWRSDTKSAGLRWLFTDQNLTEIRRGSQFQDHVSSTLLAEGLTIRAALLHAVSSEYTKIWLRSDSQMLVKAINLKHRPSELYGTLTAIASISASHLLHISYVSKLQNGHADLIAKACFNELNGV</sequence>
<feature type="compositionally biased region" description="Polar residues" evidence="1">
    <location>
        <begin position="99"/>
        <end position="117"/>
    </location>
</feature>
<dbReference type="CDD" id="cd06222">
    <property type="entry name" value="RNase_H_like"/>
    <property type="match status" value="1"/>
</dbReference>
<dbReference type="InterPro" id="IPR002156">
    <property type="entry name" value="RNaseH_domain"/>
</dbReference>
<dbReference type="InterPro" id="IPR012337">
    <property type="entry name" value="RNaseH-like_sf"/>
</dbReference>
<organism evidence="3">
    <name type="scientific">Brassica cretica</name>
    <name type="common">Mustard</name>
    <dbReference type="NCBI Taxonomy" id="69181"/>
    <lineage>
        <taxon>Eukaryota</taxon>
        <taxon>Viridiplantae</taxon>
        <taxon>Streptophyta</taxon>
        <taxon>Embryophyta</taxon>
        <taxon>Tracheophyta</taxon>
        <taxon>Spermatophyta</taxon>
        <taxon>Magnoliopsida</taxon>
        <taxon>eudicotyledons</taxon>
        <taxon>Gunneridae</taxon>
        <taxon>Pentapetalae</taxon>
        <taxon>rosids</taxon>
        <taxon>malvids</taxon>
        <taxon>Brassicales</taxon>
        <taxon>Brassicaceae</taxon>
        <taxon>Brassiceae</taxon>
        <taxon>Brassica</taxon>
    </lineage>
</organism>
<dbReference type="AlphaFoldDB" id="A0A8S9GW15"/>
<feature type="domain" description="RNase H type-1" evidence="2">
    <location>
        <begin position="129"/>
        <end position="249"/>
    </location>
</feature>
<dbReference type="PANTHER" id="PTHR47074">
    <property type="entry name" value="BNAC02G40300D PROTEIN"/>
    <property type="match status" value="1"/>
</dbReference>
<proteinExistence type="predicted"/>
<evidence type="ECO:0000313" key="3">
    <source>
        <dbReference type="EMBL" id="KAF2548368.1"/>
    </source>
</evidence>
<dbReference type="Pfam" id="PF13456">
    <property type="entry name" value="RVT_3"/>
    <property type="match status" value="1"/>
</dbReference>
<evidence type="ECO:0000313" key="4">
    <source>
        <dbReference type="EMBL" id="KAF2559210.1"/>
    </source>
</evidence>
<dbReference type="EMBL" id="QGKY02001925">
    <property type="protein sequence ID" value="KAF2548368.1"/>
    <property type="molecule type" value="Genomic_DNA"/>
</dbReference>
<dbReference type="GO" id="GO:0003676">
    <property type="term" value="F:nucleic acid binding"/>
    <property type="evidence" value="ECO:0007669"/>
    <property type="project" value="InterPro"/>
</dbReference>